<feature type="transmembrane region" description="Helical" evidence="6">
    <location>
        <begin position="19"/>
        <end position="37"/>
    </location>
</feature>
<dbReference type="EMBL" id="JAVDYG010000001">
    <property type="protein sequence ID" value="MDR7363436.1"/>
    <property type="molecule type" value="Genomic_DNA"/>
</dbReference>
<protein>
    <submittedName>
        <fullName evidence="8">Membrane protein</fullName>
    </submittedName>
</protein>
<evidence type="ECO:0000256" key="5">
    <source>
        <dbReference type="ARBA" id="ARBA00023136"/>
    </source>
</evidence>
<evidence type="ECO:0000256" key="4">
    <source>
        <dbReference type="ARBA" id="ARBA00022989"/>
    </source>
</evidence>
<gene>
    <name evidence="8" type="ORF">J2S63_002989</name>
</gene>
<keyword evidence="4 6" id="KW-1133">Transmembrane helix</keyword>
<dbReference type="PANTHER" id="PTHR34187">
    <property type="entry name" value="FGR18P"/>
    <property type="match status" value="1"/>
</dbReference>
<evidence type="ECO:0000259" key="7">
    <source>
        <dbReference type="Pfam" id="PF02656"/>
    </source>
</evidence>
<sequence>MTDRPQADYRFTLANERTYLAWVRTSLAFVAGGIAVSELVSGDRVLREVLALLLVACGATGGVLAYRRWRAAEAAMRAGEPLPTSTLPRVLALLVVVVAAVTVVLVLGAVGR</sequence>
<feature type="transmembrane region" description="Helical" evidence="6">
    <location>
        <begin position="89"/>
        <end position="110"/>
    </location>
</feature>
<evidence type="ECO:0000313" key="9">
    <source>
        <dbReference type="Proteomes" id="UP001183648"/>
    </source>
</evidence>
<dbReference type="RefSeq" id="WP_310303842.1">
    <property type="nucleotide sequence ID" value="NZ_BAAAPS010000003.1"/>
</dbReference>
<keyword evidence="2" id="KW-1003">Cell membrane</keyword>
<comment type="subcellular location">
    <subcellularLocation>
        <location evidence="1">Cell membrane</location>
        <topology evidence="1">Multi-pass membrane protein</topology>
    </subcellularLocation>
</comment>
<dbReference type="InterPro" id="IPR052053">
    <property type="entry name" value="IM_YidH-like"/>
</dbReference>
<accession>A0ABU2BYF2</accession>
<comment type="caution">
    <text evidence="8">The sequence shown here is derived from an EMBL/GenBank/DDBJ whole genome shotgun (WGS) entry which is preliminary data.</text>
</comment>
<feature type="transmembrane region" description="Helical" evidence="6">
    <location>
        <begin position="49"/>
        <end position="69"/>
    </location>
</feature>
<evidence type="ECO:0000256" key="3">
    <source>
        <dbReference type="ARBA" id="ARBA00022692"/>
    </source>
</evidence>
<name>A0ABU2BYF2_9ACTN</name>
<reference evidence="8 9" key="1">
    <citation type="submission" date="2023-07" db="EMBL/GenBank/DDBJ databases">
        <title>Sequencing the genomes of 1000 actinobacteria strains.</title>
        <authorList>
            <person name="Klenk H.-P."/>
        </authorList>
    </citation>
    <scope>NUCLEOTIDE SEQUENCE [LARGE SCALE GENOMIC DNA]</scope>
    <source>
        <strain evidence="8 9">DSM 19426</strain>
    </source>
</reference>
<dbReference type="PANTHER" id="PTHR34187:SF2">
    <property type="entry name" value="DUF202 DOMAIN-CONTAINING PROTEIN"/>
    <property type="match status" value="1"/>
</dbReference>
<dbReference type="InterPro" id="IPR003807">
    <property type="entry name" value="DUF202"/>
</dbReference>
<keyword evidence="5 6" id="KW-0472">Membrane</keyword>
<keyword evidence="3 6" id="KW-0812">Transmembrane</keyword>
<evidence type="ECO:0000256" key="1">
    <source>
        <dbReference type="ARBA" id="ARBA00004651"/>
    </source>
</evidence>
<proteinExistence type="predicted"/>
<dbReference type="Pfam" id="PF02656">
    <property type="entry name" value="DUF202"/>
    <property type="match status" value="1"/>
</dbReference>
<keyword evidence="9" id="KW-1185">Reference proteome</keyword>
<dbReference type="Proteomes" id="UP001183648">
    <property type="component" value="Unassembled WGS sequence"/>
</dbReference>
<evidence type="ECO:0000256" key="6">
    <source>
        <dbReference type="SAM" id="Phobius"/>
    </source>
</evidence>
<organism evidence="8 9">
    <name type="scientific">Nocardioides marmoribigeumensis</name>
    <dbReference type="NCBI Taxonomy" id="433649"/>
    <lineage>
        <taxon>Bacteria</taxon>
        <taxon>Bacillati</taxon>
        <taxon>Actinomycetota</taxon>
        <taxon>Actinomycetes</taxon>
        <taxon>Propionibacteriales</taxon>
        <taxon>Nocardioidaceae</taxon>
        <taxon>Nocardioides</taxon>
    </lineage>
</organism>
<evidence type="ECO:0000256" key="2">
    <source>
        <dbReference type="ARBA" id="ARBA00022475"/>
    </source>
</evidence>
<feature type="domain" description="DUF202" evidence="7">
    <location>
        <begin position="10"/>
        <end position="73"/>
    </location>
</feature>
<evidence type="ECO:0000313" key="8">
    <source>
        <dbReference type="EMBL" id="MDR7363436.1"/>
    </source>
</evidence>